<evidence type="ECO:0000313" key="1">
    <source>
        <dbReference type="EMBL" id="KAG2948520.1"/>
    </source>
</evidence>
<accession>A0A8T1E2U1</accession>
<name>A0A8T1E2U1_9STRA</name>
<dbReference type="Proteomes" id="UP000736787">
    <property type="component" value="Unassembled WGS sequence"/>
</dbReference>
<gene>
    <name evidence="1" type="ORF">PC117_g5980</name>
</gene>
<protein>
    <submittedName>
        <fullName evidence="1">Uncharacterized protein</fullName>
    </submittedName>
</protein>
<reference evidence="1" key="1">
    <citation type="submission" date="2018-10" db="EMBL/GenBank/DDBJ databases">
        <title>Effector identification in a new, highly contiguous assembly of the strawberry crown rot pathogen Phytophthora cactorum.</title>
        <authorList>
            <person name="Armitage A.D."/>
            <person name="Nellist C.F."/>
            <person name="Bates H."/>
            <person name="Vickerstaff R.J."/>
            <person name="Harrison R.J."/>
        </authorList>
    </citation>
    <scope>NUCLEOTIDE SEQUENCE</scope>
    <source>
        <strain evidence="1">4040</strain>
    </source>
</reference>
<sequence>MELSESEVGQRDHRVGPTTLEVAIQERRVEVSGRIIGVVIAVQEVVLDDVVVDQAAVLGEAPQKLSGVYGGGTLHHCSRFDKEWNIITYPCRVLRRLHNQLLSLQTINFETHMNAEDLVPVPIPRQKHTLVNTE</sequence>
<dbReference type="EMBL" id="RCMK01000109">
    <property type="protein sequence ID" value="KAG2948520.1"/>
    <property type="molecule type" value="Genomic_DNA"/>
</dbReference>
<organism evidence="1 2">
    <name type="scientific">Phytophthora cactorum</name>
    <dbReference type="NCBI Taxonomy" id="29920"/>
    <lineage>
        <taxon>Eukaryota</taxon>
        <taxon>Sar</taxon>
        <taxon>Stramenopiles</taxon>
        <taxon>Oomycota</taxon>
        <taxon>Peronosporomycetes</taxon>
        <taxon>Peronosporales</taxon>
        <taxon>Peronosporaceae</taxon>
        <taxon>Phytophthora</taxon>
    </lineage>
</organism>
<comment type="caution">
    <text evidence="1">The sequence shown here is derived from an EMBL/GenBank/DDBJ whole genome shotgun (WGS) entry which is preliminary data.</text>
</comment>
<proteinExistence type="predicted"/>
<evidence type="ECO:0000313" key="2">
    <source>
        <dbReference type="Proteomes" id="UP000736787"/>
    </source>
</evidence>
<dbReference type="AlphaFoldDB" id="A0A8T1E2U1"/>